<feature type="region of interest" description="Disordered" evidence="1">
    <location>
        <begin position="40"/>
        <end position="88"/>
    </location>
</feature>
<dbReference type="Proteomes" id="UP001177003">
    <property type="component" value="Chromosome 0"/>
</dbReference>
<feature type="compositionally biased region" description="Acidic residues" evidence="1">
    <location>
        <begin position="58"/>
        <end position="73"/>
    </location>
</feature>
<name>A0AA35V6D0_LACSI</name>
<feature type="region of interest" description="Disordered" evidence="1">
    <location>
        <begin position="319"/>
        <end position="339"/>
    </location>
</feature>
<reference evidence="3" key="1">
    <citation type="submission" date="2023-04" db="EMBL/GenBank/DDBJ databases">
        <authorList>
            <person name="Vijverberg K."/>
            <person name="Xiong W."/>
            <person name="Schranz E."/>
        </authorList>
    </citation>
    <scope>NUCLEOTIDE SEQUENCE</scope>
</reference>
<evidence type="ECO:0000256" key="1">
    <source>
        <dbReference type="SAM" id="MobiDB-lite"/>
    </source>
</evidence>
<accession>A0AA35V6D0</accession>
<evidence type="ECO:0000259" key="2">
    <source>
        <dbReference type="Pfam" id="PF03732"/>
    </source>
</evidence>
<dbReference type="AlphaFoldDB" id="A0AA35V6D0"/>
<gene>
    <name evidence="3" type="ORF">LSALG_LOCUS6262</name>
</gene>
<dbReference type="EMBL" id="OX465086">
    <property type="protein sequence ID" value="CAI9265670.1"/>
    <property type="molecule type" value="Genomic_DNA"/>
</dbReference>
<feature type="compositionally biased region" description="Polar residues" evidence="1">
    <location>
        <begin position="43"/>
        <end position="55"/>
    </location>
</feature>
<evidence type="ECO:0000313" key="4">
    <source>
        <dbReference type="Proteomes" id="UP001177003"/>
    </source>
</evidence>
<dbReference type="Pfam" id="PF03732">
    <property type="entry name" value="Retrotrans_gag"/>
    <property type="match status" value="1"/>
</dbReference>
<protein>
    <recommendedName>
        <fullName evidence="2">Retrotransposon gag domain-containing protein</fullName>
    </recommendedName>
</protein>
<keyword evidence="4" id="KW-1185">Reference proteome</keyword>
<feature type="domain" description="Retrotransposon gag" evidence="2">
    <location>
        <begin position="192"/>
        <end position="278"/>
    </location>
</feature>
<sequence length="398" mass="44913">MSTQQEELMKRLEAFMVQQTQSTLELKGAVEALQAKHAALEESLSQSQNKVNKQGSEAGEEEEEMDQQFEDSNELGRGRGKGIVTGNAPGGKMTSVFMVLGRGRGSFGSNPLGTGRGVGKGSDSWRNVHKSWDEFDEGGYCGDRVPGNRVPRFAKMEFPVYDDKGDPLEWLQKCEDFFEEQQTPSEAWVRQATFALQSRASGWYRNLRRMKNRLNWVEFLDECKIRFSLPMSLNPLVELTRLRQVGTVEDYCESYELLLGRTTGVTPEQSIWHFCVGLMNVIRYEVEFARPITLYYAMNLARQIELRVAEAGEPIGVRPTGNQTSIASQKRESAGKRGAGTYKAETLNPAWKKQTSVEMAERREKGLCFNCDEIFSIGHKCAKLFCIMMNNEEDDANG</sequence>
<proteinExistence type="predicted"/>
<dbReference type="InterPro" id="IPR005162">
    <property type="entry name" value="Retrotrans_gag_dom"/>
</dbReference>
<evidence type="ECO:0000313" key="3">
    <source>
        <dbReference type="EMBL" id="CAI9265670.1"/>
    </source>
</evidence>
<organism evidence="3 4">
    <name type="scientific">Lactuca saligna</name>
    <name type="common">Willowleaf lettuce</name>
    <dbReference type="NCBI Taxonomy" id="75948"/>
    <lineage>
        <taxon>Eukaryota</taxon>
        <taxon>Viridiplantae</taxon>
        <taxon>Streptophyta</taxon>
        <taxon>Embryophyta</taxon>
        <taxon>Tracheophyta</taxon>
        <taxon>Spermatophyta</taxon>
        <taxon>Magnoliopsida</taxon>
        <taxon>eudicotyledons</taxon>
        <taxon>Gunneridae</taxon>
        <taxon>Pentapetalae</taxon>
        <taxon>asterids</taxon>
        <taxon>campanulids</taxon>
        <taxon>Asterales</taxon>
        <taxon>Asteraceae</taxon>
        <taxon>Cichorioideae</taxon>
        <taxon>Cichorieae</taxon>
        <taxon>Lactucinae</taxon>
        <taxon>Lactuca</taxon>
    </lineage>
</organism>